<name>A0AAD7ZL93_DIPPU</name>
<evidence type="ECO:0000313" key="3">
    <source>
        <dbReference type="EMBL" id="KAJ9582456.1"/>
    </source>
</evidence>
<keyword evidence="1" id="KW-0732">Signal</keyword>
<evidence type="ECO:0000313" key="4">
    <source>
        <dbReference type="Proteomes" id="UP001233999"/>
    </source>
</evidence>
<organism evidence="3 4">
    <name type="scientific">Diploptera punctata</name>
    <name type="common">Pacific beetle cockroach</name>
    <dbReference type="NCBI Taxonomy" id="6984"/>
    <lineage>
        <taxon>Eukaryota</taxon>
        <taxon>Metazoa</taxon>
        <taxon>Ecdysozoa</taxon>
        <taxon>Arthropoda</taxon>
        <taxon>Hexapoda</taxon>
        <taxon>Insecta</taxon>
        <taxon>Pterygota</taxon>
        <taxon>Neoptera</taxon>
        <taxon>Polyneoptera</taxon>
        <taxon>Dictyoptera</taxon>
        <taxon>Blattodea</taxon>
        <taxon>Blaberoidea</taxon>
        <taxon>Blaberidae</taxon>
        <taxon>Diplopterinae</taxon>
        <taxon>Diploptera</taxon>
    </lineage>
</organism>
<evidence type="ECO:0000256" key="1">
    <source>
        <dbReference type="SAM" id="SignalP"/>
    </source>
</evidence>
<proteinExistence type="predicted"/>
<reference evidence="3" key="1">
    <citation type="journal article" date="2023" name="IScience">
        <title>Live-bearing cockroach genome reveals convergent evolutionary mechanisms linked to viviparity in insects and beyond.</title>
        <authorList>
            <person name="Fouks B."/>
            <person name="Harrison M.C."/>
            <person name="Mikhailova A.A."/>
            <person name="Marchal E."/>
            <person name="English S."/>
            <person name="Carruthers M."/>
            <person name="Jennings E.C."/>
            <person name="Chiamaka E.L."/>
            <person name="Frigard R.A."/>
            <person name="Pippel M."/>
            <person name="Attardo G.M."/>
            <person name="Benoit J.B."/>
            <person name="Bornberg-Bauer E."/>
            <person name="Tobe S.S."/>
        </authorList>
    </citation>
    <scope>NUCLEOTIDE SEQUENCE</scope>
    <source>
        <strain evidence="3">Stay&amp;Tobe</strain>
    </source>
</reference>
<feature type="domain" description="Ionotropic receptor 75a N-terminal" evidence="2">
    <location>
        <begin position="105"/>
        <end position="189"/>
    </location>
</feature>
<accession>A0AAD7ZL93</accession>
<dbReference type="Pfam" id="PF24576">
    <property type="entry name" value="IR75A_N"/>
    <property type="match status" value="1"/>
</dbReference>
<dbReference type="InterPro" id="IPR057074">
    <property type="entry name" value="IR75A_N"/>
</dbReference>
<protein>
    <recommendedName>
        <fullName evidence="2">Ionotropic receptor 75a N-terminal domain-containing protein</fullName>
    </recommendedName>
</protein>
<feature type="signal peptide" evidence="1">
    <location>
        <begin position="1"/>
        <end position="19"/>
    </location>
</feature>
<sequence>MNGSVLIIFSLFWAYNINARKIKGEIISSVARRFQVKFVCFLYSTEEDYKDSHLLFILNRYLSDQYIFSQSGSCYHQETQPNILHVILHEKNAPNFLNKKTTYSGFWLMYIQSGISLDKVFTGINIPLDSEFLVVHPEDGNVVLTEVYRVSPSLPLQKLHFGKWNTHTGLISQGFGFYERRRNLQGINLI</sequence>
<gene>
    <name evidence="3" type="ORF">L9F63_003149</name>
</gene>
<dbReference type="AlphaFoldDB" id="A0AAD7ZL93"/>
<comment type="caution">
    <text evidence="3">The sequence shown here is derived from an EMBL/GenBank/DDBJ whole genome shotgun (WGS) entry which is preliminary data.</text>
</comment>
<feature type="non-terminal residue" evidence="3">
    <location>
        <position position="190"/>
    </location>
</feature>
<dbReference type="Proteomes" id="UP001233999">
    <property type="component" value="Unassembled WGS sequence"/>
</dbReference>
<evidence type="ECO:0000259" key="2">
    <source>
        <dbReference type="Pfam" id="PF24576"/>
    </source>
</evidence>
<keyword evidence="4" id="KW-1185">Reference proteome</keyword>
<reference evidence="3" key="2">
    <citation type="submission" date="2023-05" db="EMBL/GenBank/DDBJ databases">
        <authorList>
            <person name="Fouks B."/>
        </authorList>
    </citation>
    <scope>NUCLEOTIDE SEQUENCE</scope>
    <source>
        <strain evidence="3">Stay&amp;Tobe</strain>
        <tissue evidence="3">Testes</tissue>
    </source>
</reference>
<feature type="chain" id="PRO_5041984711" description="Ionotropic receptor 75a N-terminal domain-containing protein" evidence="1">
    <location>
        <begin position="20"/>
        <end position="190"/>
    </location>
</feature>
<dbReference type="EMBL" id="JASPKZ010007797">
    <property type="protein sequence ID" value="KAJ9582456.1"/>
    <property type="molecule type" value="Genomic_DNA"/>
</dbReference>